<name>A0A4Z0YM71_9PEZI</name>
<dbReference type="Pfam" id="PF15377">
    <property type="entry name" value="DUF4604"/>
    <property type="match status" value="1"/>
</dbReference>
<dbReference type="EMBL" id="SKBN01000055">
    <property type="protein sequence ID" value="TGJ84974.1"/>
    <property type="molecule type" value="Genomic_DNA"/>
</dbReference>
<dbReference type="Proteomes" id="UP000297716">
    <property type="component" value="Unassembled WGS sequence"/>
</dbReference>
<protein>
    <recommendedName>
        <fullName evidence="2">DUF4604 domain-containing protein</fullName>
    </recommendedName>
</protein>
<accession>A0A4Z0YM71</accession>
<feature type="compositionally biased region" description="Basic and acidic residues" evidence="1">
    <location>
        <begin position="146"/>
        <end position="173"/>
    </location>
</feature>
<feature type="region of interest" description="Disordered" evidence="1">
    <location>
        <begin position="80"/>
        <end position="232"/>
    </location>
</feature>
<keyword evidence="4" id="KW-1185">Reference proteome</keyword>
<feature type="domain" description="DUF4604" evidence="2">
    <location>
        <begin position="8"/>
        <end position="157"/>
    </location>
</feature>
<reference evidence="3 4" key="1">
    <citation type="submission" date="2019-03" db="EMBL/GenBank/DDBJ databases">
        <title>Draft genome sequence of Xylaria hypoxylon DSM 108379, a ubiquitous saprotrophic-parasitic fungi on hardwood.</title>
        <authorList>
            <person name="Buettner E."/>
            <person name="Leonhardt S."/>
            <person name="Gebauer A.M."/>
            <person name="Liers C."/>
            <person name="Hofrichter M."/>
            <person name="Kellner H."/>
        </authorList>
    </citation>
    <scope>NUCLEOTIDE SEQUENCE [LARGE SCALE GENOMIC DNA]</scope>
    <source>
        <strain evidence="3 4">DSM 108379</strain>
    </source>
</reference>
<feature type="compositionally biased region" description="Basic residues" evidence="1">
    <location>
        <begin position="211"/>
        <end position="222"/>
    </location>
</feature>
<evidence type="ECO:0000313" key="4">
    <source>
        <dbReference type="Proteomes" id="UP000297716"/>
    </source>
</evidence>
<dbReference type="AlphaFoldDB" id="A0A4Z0YM71"/>
<feature type="region of interest" description="Disordered" evidence="1">
    <location>
        <begin position="1"/>
        <end position="58"/>
    </location>
</feature>
<evidence type="ECO:0000313" key="3">
    <source>
        <dbReference type="EMBL" id="TGJ84974.1"/>
    </source>
</evidence>
<dbReference type="InterPro" id="IPR027911">
    <property type="entry name" value="DUF4604"/>
</dbReference>
<dbReference type="OrthoDB" id="5388322at2759"/>
<organism evidence="3 4">
    <name type="scientific">Xylaria hypoxylon</name>
    <dbReference type="NCBI Taxonomy" id="37992"/>
    <lineage>
        <taxon>Eukaryota</taxon>
        <taxon>Fungi</taxon>
        <taxon>Dikarya</taxon>
        <taxon>Ascomycota</taxon>
        <taxon>Pezizomycotina</taxon>
        <taxon>Sordariomycetes</taxon>
        <taxon>Xylariomycetidae</taxon>
        <taxon>Xylariales</taxon>
        <taxon>Xylariaceae</taxon>
        <taxon>Xylaria</taxon>
    </lineage>
</organism>
<sequence>MSQKINSKNLTYDNSLPPFLARLRGQQTAHSGPDPLLAAHRRPGQKRTASEEAEDAPVVVDEDGNVVYLKDGLLEGEYIQDRKEVGDEDEREKADSNNTVEEDLAQSKEKVKVAGIGASRKRKVGRVIGEENLDDDEGEKTKAKKKNNDDEARIAKASADVRRLVHGDDETPSSRDNGVSADAHKRTNPGDDKSRAGRKPQQDGQQQKSIKSAKKKTAKKIKLSFGDNDDGE</sequence>
<evidence type="ECO:0000256" key="1">
    <source>
        <dbReference type="SAM" id="MobiDB-lite"/>
    </source>
</evidence>
<proteinExistence type="predicted"/>
<comment type="caution">
    <text evidence="3">The sequence shown here is derived from an EMBL/GenBank/DDBJ whole genome shotgun (WGS) entry which is preliminary data.</text>
</comment>
<gene>
    <name evidence="3" type="ORF">E0Z10_g3772</name>
</gene>
<feature type="compositionally biased region" description="Polar residues" evidence="1">
    <location>
        <begin position="1"/>
        <end position="14"/>
    </location>
</feature>
<feature type="compositionally biased region" description="Basic and acidic residues" evidence="1">
    <location>
        <begin position="182"/>
        <end position="195"/>
    </location>
</feature>
<evidence type="ECO:0000259" key="2">
    <source>
        <dbReference type="Pfam" id="PF15377"/>
    </source>
</evidence>
<feature type="compositionally biased region" description="Basic and acidic residues" evidence="1">
    <location>
        <begin position="80"/>
        <end position="95"/>
    </location>
</feature>